<proteinExistence type="predicted"/>
<sequence length="292" mass="31526">MDGFVVEEPRARRIELPERGGVMAALEFGPPDRPIDIVFSHANGFNARTYRTILAPLSPPLRILALDLRGHGRTELPTPTEGRTSWDGLAEDLLAVLTTLDVRDAVLSGHSMGGTSSLLAAAQAPERVKALVLFDPVLLPPGSSEAYRRGQAPASAMEIAARRRRAVFESRQEALAAYTGRGAFKSWSPAQLADYVADGFRDRPDGQVELACAPEWEASNFGSHGHDPWPALRAPPCPVRIFRAEQASTSSSLTPHLDELAAAGVRIETVPGTTHFLPMERPDVVRAGLSDI</sequence>
<dbReference type="Proteomes" id="UP001597237">
    <property type="component" value="Unassembled WGS sequence"/>
</dbReference>
<dbReference type="PANTHER" id="PTHR43798:SF5">
    <property type="entry name" value="MONOACYLGLYCEROL LIPASE ABHD6"/>
    <property type="match status" value="1"/>
</dbReference>
<accession>A0ABW4N284</accession>
<comment type="caution">
    <text evidence="2">The sequence shown here is derived from an EMBL/GenBank/DDBJ whole genome shotgun (WGS) entry which is preliminary data.</text>
</comment>
<organism evidence="2 3">
    <name type="scientific">Phenylobacterium terrae</name>
    <dbReference type="NCBI Taxonomy" id="2665495"/>
    <lineage>
        <taxon>Bacteria</taxon>
        <taxon>Pseudomonadati</taxon>
        <taxon>Pseudomonadota</taxon>
        <taxon>Alphaproteobacteria</taxon>
        <taxon>Caulobacterales</taxon>
        <taxon>Caulobacteraceae</taxon>
        <taxon>Phenylobacterium</taxon>
    </lineage>
</organism>
<dbReference type="InterPro" id="IPR000073">
    <property type="entry name" value="AB_hydrolase_1"/>
</dbReference>
<dbReference type="RefSeq" id="WP_377283227.1">
    <property type="nucleotide sequence ID" value="NZ_JBHRSI010000008.1"/>
</dbReference>
<protein>
    <submittedName>
        <fullName evidence="2">Alpha/beta fold hydrolase</fullName>
    </submittedName>
</protein>
<dbReference type="GO" id="GO:0016787">
    <property type="term" value="F:hydrolase activity"/>
    <property type="evidence" value="ECO:0007669"/>
    <property type="project" value="UniProtKB-KW"/>
</dbReference>
<keyword evidence="3" id="KW-1185">Reference proteome</keyword>
<dbReference type="InterPro" id="IPR029058">
    <property type="entry name" value="AB_hydrolase_fold"/>
</dbReference>
<dbReference type="PRINTS" id="PR00412">
    <property type="entry name" value="EPOXHYDRLASE"/>
</dbReference>
<gene>
    <name evidence="2" type="ORF">ACFSC0_09265</name>
</gene>
<dbReference type="InterPro" id="IPR050266">
    <property type="entry name" value="AB_hydrolase_sf"/>
</dbReference>
<dbReference type="PANTHER" id="PTHR43798">
    <property type="entry name" value="MONOACYLGLYCEROL LIPASE"/>
    <property type="match status" value="1"/>
</dbReference>
<reference evidence="3" key="1">
    <citation type="journal article" date="2019" name="Int. J. Syst. Evol. Microbiol.">
        <title>The Global Catalogue of Microorganisms (GCM) 10K type strain sequencing project: providing services to taxonomists for standard genome sequencing and annotation.</title>
        <authorList>
            <consortium name="The Broad Institute Genomics Platform"/>
            <consortium name="The Broad Institute Genome Sequencing Center for Infectious Disease"/>
            <person name="Wu L."/>
            <person name="Ma J."/>
        </authorList>
    </citation>
    <scope>NUCLEOTIDE SEQUENCE [LARGE SCALE GENOMIC DNA]</scope>
    <source>
        <strain evidence="3">DFY28</strain>
    </source>
</reference>
<dbReference type="InterPro" id="IPR000639">
    <property type="entry name" value="Epox_hydrolase-like"/>
</dbReference>
<name>A0ABW4N284_9CAUL</name>
<keyword evidence="2" id="KW-0378">Hydrolase</keyword>
<dbReference type="Gene3D" id="3.40.50.1820">
    <property type="entry name" value="alpha/beta hydrolase"/>
    <property type="match status" value="1"/>
</dbReference>
<dbReference type="EMBL" id="JBHUEY010000001">
    <property type="protein sequence ID" value="MFD1783579.1"/>
    <property type="molecule type" value="Genomic_DNA"/>
</dbReference>
<dbReference type="Pfam" id="PF12697">
    <property type="entry name" value="Abhydrolase_6"/>
    <property type="match status" value="1"/>
</dbReference>
<evidence type="ECO:0000313" key="2">
    <source>
        <dbReference type="EMBL" id="MFD1783579.1"/>
    </source>
</evidence>
<dbReference type="PRINTS" id="PR00111">
    <property type="entry name" value="ABHYDROLASE"/>
</dbReference>
<evidence type="ECO:0000259" key="1">
    <source>
        <dbReference type="Pfam" id="PF12697"/>
    </source>
</evidence>
<feature type="domain" description="AB hydrolase-1" evidence="1">
    <location>
        <begin position="37"/>
        <end position="286"/>
    </location>
</feature>
<evidence type="ECO:0000313" key="3">
    <source>
        <dbReference type="Proteomes" id="UP001597237"/>
    </source>
</evidence>
<dbReference type="SUPFAM" id="SSF53474">
    <property type="entry name" value="alpha/beta-Hydrolases"/>
    <property type="match status" value="1"/>
</dbReference>